<reference evidence="3 4" key="1">
    <citation type="submission" date="2023-03" db="EMBL/GenBank/DDBJ databases">
        <title>Muricauda XX sp. nov. and Muricauda XXX sp. nov., two novel species isolated from Okinawa Trough.</title>
        <authorList>
            <person name="Cao W."/>
            <person name="Deng X."/>
        </authorList>
    </citation>
    <scope>NUCLEOTIDE SEQUENCE [LARGE SCALE GENOMIC DNA]</scope>
    <source>
        <strain evidence="3 4">334s03</strain>
    </source>
</reference>
<evidence type="ECO:0000256" key="1">
    <source>
        <dbReference type="ARBA" id="ARBA00000274"/>
    </source>
</evidence>
<protein>
    <recommendedName>
        <fullName evidence="2">Cytokinin riboside 5'-monophosphate phosphoribohydrolase</fullName>
        <ecNumber evidence="2">3.2.2.n1</ecNumber>
    </recommendedName>
</protein>
<organism evidence="3 4">
    <name type="scientific">Flagellimonas yonaguniensis</name>
    <dbReference type="NCBI Taxonomy" id="3031325"/>
    <lineage>
        <taxon>Bacteria</taxon>
        <taxon>Pseudomonadati</taxon>
        <taxon>Bacteroidota</taxon>
        <taxon>Flavobacteriia</taxon>
        <taxon>Flavobacteriales</taxon>
        <taxon>Flavobacteriaceae</taxon>
        <taxon>Flagellimonas</taxon>
    </lineage>
</organism>
<comment type="catalytic activity">
    <reaction evidence="1">
        <text>AMP + H2O = D-ribose 5-phosphate + adenine</text>
        <dbReference type="Rhea" id="RHEA:20129"/>
        <dbReference type="ChEBI" id="CHEBI:15377"/>
        <dbReference type="ChEBI" id="CHEBI:16708"/>
        <dbReference type="ChEBI" id="CHEBI:78346"/>
        <dbReference type="ChEBI" id="CHEBI:456215"/>
        <dbReference type="EC" id="3.2.2.4"/>
    </reaction>
</comment>
<keyword evidence="2" id="KW-0203">Cytokinin biosynthesis</keyword>
<dbReference type="NCBIfam" id="TIGR00730">
    <property type="entry name" value="Rossman fold protein, TIGR00730 family"/>
    <property type="match status" value="1"/>
</dbReference>
<dbReference type="EC" id="3.2.2.n1" evidence="2"/>
<gene>
    <name evidence="3" type="ORF">PY092_16355</name>
</gene>
<sequence>MELLFVFKVAGQFLKGFRLFHFIGPCVTVFGSAKTVKTDYFYKKAYNIGKGIADQGFTTMTGGGPGIMEAANKGAYENNGLSVGCNIKLPFEQEPNPYMHRFMNFNYFFVRKYMMLKYSYAFIVMPGGFGTMDELFETLTLIQTAMIEKFPVVVIGTDYYDKLFEFLEIMCQRESISQEDLKLLKFTDSVHDTMTHIATYMDIIPKPKRPLWLLYEKRIKIARQRLFNNGKKN</sequence>
<keyword evidence="2" id="KW-0378">Hydrolase</keyword>
<dbReference type="SUPFAM" id="SSF102405">
    <property type="entry name" value="MCP/YpsA-like"/>
    <property type="match status" value="1"/>
</dbReference>
<proteinExistence type="inferred from homology"/>
<dbReference type="InterPro" id="IPR052341">
    <property type="entry name" value="LOG_family_nucleotidases"/>
</dbReference>
<dbReference type="Gene3D" id="3.40.50.450">
    <property type="match status" value="1"/>
</dbReference>
<dbReference type="EMBL" id="JARFVB010000014">
    <property type="protein sequence ID" value="MDF0717736.1"/>
    <property type="molecule type" value="Genomic_DNA"/>
</dbReference>
<dbReference type="InterPro" id="IPR005269">
    <property type="entry name" value="LOG"/>
</dbReference>
<dbReference type="Proteomes" id="UP001221366">
    <property type="component" value="Unassembled WGS sequence"/>
</dbReference>
<evidence type="ECO:0000313" key="4">
    <source>
        <dbReference type="Proteomes" id="UP001221366"/>
    </source>
</evidence>
<dbReference type="RefSeq" id="WP_275616884.1">
    <property type="nucleotide sequence ID" value="NZ_JARFVB010000014.1"/>
</dbReference>
<dbReference type="InterPro" id="IPR031100">
    <property type="entry name" value="LOG_fam"/>
</dbReference>
<evidence type="ECO:0000313" key="3">
    <source>
        <dbReference type="EMBL" id="MDF0717736.1"/>
    </source>
</evidence>
<dbReference type="Pfam" id="PF03641">
    <property type="entry name" value="Lysine_decarbox"/>
    <property type="match status" value="1"/>
</dbReference>
<dbReference type="PANTHER" id="PTHR43393">
    <property type="entry name" value="CYTOKININ RIBOSIDE 5'-MONOPHOSPHATE PHOSPHORIBOHYDROLASE"/>
    <property type="match status" value="1"/>
</dbReference>
<comment type="similarity">
    <text evidence="2">Belongs to the LOG family.</text>
</comment>
<dbReference type="PANTHER" id="PTHR43393:SF3">
    <property type="entry name" value="LYSINE DECARBOXYLASE-LIKE PROTEIN"/>
    <property type="match status" value="1"/>
</dbReference>
<name>A0ABT5Y2T2_9FLAO</name>
<keyword evidence="4" id="KW-1185">Reference proteome</keyword>
<accession>A0ABT5Y2T2</accession>
<evidence type="ECO:0000256" key="2">
    <source>
        <dbReference type="RuleBase" id="RU363015"/>
    </source>
</evidence>
<comment type="caution">
    <text evidence="3">The sequence shown here is derived from an EMBL/GenBank/DDBJ whole genome shotgun (WGS) entry which is preliminary data.</text>
</comment>